<dbReference type="Proteomes" id="UP000464178">
    <property type="component" value="Chromosome"/>
</dbReference>
<dbReference type="AlphaFoldDB" id="A0A6P2D6U1"/>
<sequence length="294" mass="32805">MNALSLAFLLVAADPDDGLAKKMLPVYVKEAETYSIAVESAPKKALELNKEPVFAWANPTRDKGQQGVIFLWLRDGRPAALICIFSHPFDKPTNRNVNHELHALDPDKLLVTRSKGALTEWKPEAGLTRKGMPDAPAPADTPAARLLQMKRLAAEFTGHSVDREQKKWELRLLPTPLYRYPVSKTGVIDGARFALVSNAGTDPEVLLLIEAKEDAGKIRWEYVCCRFSDWELRVARKDKEVFASVPGGKNTTSHDPLHLYRNFSTRVVTAEGKLLARYRPAGPDWGELVPVEDK</sequence>
<keyword evidence="2" id="KW-1185">Reference proteome</keyword>
<organism evidence="1 2">
    <name type="scientific">Gemmata massiliana</name>
    <dbReference type="NCBI Taxonomy" id="1210884"/>
    <lineage>
        <taxon>Bacteria</taxon>
        <taxon>Pseudomonadati</taxon>
        <taxon>Planctomycetota</taxon>
        <taxon>Planctomycetia</taxon>
        <taxon>Gemmatales</taxon>
        <taxon>Gemmataceae</taxon>
        <taxon>Gemmata</taxon>
    </lineage>
</organism>
<dbReference type="EMBL" id="LR593886">
    <property type="protein sequence ID" value="VTR96175.1"/>
    <property type="molecule type" value="Genomic_DNA"/>
</dbReference>
<reference evidence="1 2" key="1">
    <citation type="submission" date="2019-05" db="EMBL/GenBank/DDBJ databases">
        <authorList>
            <consortium name="Science for Life Laboratories"/>
        </authorList>
    </citation>
    <scope>NUCLEOTIDE SEQUENCE [LARGE SCALE GENOMIC DNA]</scope>
    <source>
        <strain evidence="1">Soil9</strain>
    </source>
</reference>
<dbReference type="KEGG" id="gms:SOIL9_15390"/>
<accession>A0A6P2D6U1</accession>
<gene>
    <name evidence="1" type="ORF">SOIL9_15390</name>
</gene>
<name>A0A6P2D6U1_9BACT</name>
<evidence type="ECO:0000313" key="2">
    <source>
        <dbReference type="Proteomes" id="UP000464178"/>
    </source>
</evidence>
<dbReference type="RefSeq" id="WP_162670497.1">
    <property type="nucleotide sequence ID" value="NZ_LR593886.1"/>
</dbReference>
<proteinExistence type="predicted"/>
<evidence type="ECO:0000313" key="1">
    <source>
        <dbReference type="EMBL" id="VTR96175.1"/>
    </source>
</evidence>
<protein>
    <submittedName>
        <fullName evidence="1">Uncharacterized protein</fullName>
    </submittedName>
</protein>